<dbReference type="Pfam" id="PF00595">
    <property type="entry name" value="PDZ"/>
    <property type="match status" value="2"/>
</dbReference>
<dbReference type="Gene3D" id="2.30.42.10">
    <property type="match status" value="2"/>
</dbReference>
<accession>A0A9P0JZP3</accession>
<dbReference type="SUPFAM" id="SSF50156">
    <property type="entry name" value="PDZ domain-like"/>
    <property type="match status" value="2"/>
</dbReference>
<dbReference type="InterPro" id="IPR036034">
    <property type="entry name" value="PDZ_sf"/>
</dbReference>
<name>A0A9P0JZP3_ACAOB</name>
<dbReference type="GO" id="GO:0007155">
    <property type="term" value="P:cell adhesion"/>
    <property type="evidence" value="ECO:0007669"/>
    <property type="project" value="TreeGrafter"/>
</dbReference>
<feature type="domain" description="PDZ" evidence="2">
    <location>
        <begin position="254"/>
        <end position="326"/>
    </location>
</feature>
<evidence type="ECO:0000256" key="1">
    <source>
        <dbReference type="SAM" id="MobiDB-lite"/>
    </source>
</evidence>
<dbReference type="CDD" id="cd23058">
    <property type="entry name" value="PDZ2_Par3-like"/>
    <property type="match status" value="1"/>
</dbReference>
<dbReference type="GO" id="GO:0000226">
    <property type="term" value="P:microtubule cytoskeleton organization"/>
    <property type="evidence" value="ECO:0007669"/>
    <property type="project" value="TreeGrafter"/>
</dbReference>
<dbReference type="PANTHER" id="PTHR16484">
    <property type="entry name" value="PARTITIONING DEFECTIVE 3 RELATED"/>
    <property type="match status" value="1"/>
</dbReference>
<reference evidence="3" key="1">
    <citation type="submission" date="2022-03" db="EMBL/GenBank/DDBJ databases">
        <authorList>
            <person name="Sayadi A."/>
        </authorList>
    </citation>
    <scope>NUCLEOTIDE SEQUENCE</scope>
</reference>
<dbReference type="AlphaFoldDB" id="A0A9P0JZP3"/>
<feature type="domain" description="PDZ" evidence="2">
    <location>
        <begin position="96"/>
        <end position="168"/>
    </location>
</feature>
<dbReference type="InterPro" id="IPR001478">
    <property type="entry name" value="PDZ"/>
</dbReference>
<sequence>MEPVASSGYASPSDWPEVEEDDKGGGGFRRVGRDGSSRLSVQFLGMDGSGYRWAEAAERAATRNHISTSLPREARRKEPLGQANSSPSPSSIDNGELIVIRNEPGPLGIHVIPDYDTLGRERGLLVKGIEPGGRIDRDGRLAIYDRVIEINGENLINMPFQRVQELFKLSLTSPELRLKVIKASGLEGLRKPPPPVYPKFPDDKENMSMVECEQKQSTNTKVATVSPTKKVPAISKNLKGLLTANTRKIGRKIEIELTKGPHGLGFSITTRDNPAGGKCPIYIKNINAMGPAIEDGRLKIGDRLLEVNGVEMSGKTQSEAVALLKSLPLGSKVRIVVSRQEDVVENTLPRIIVSGI</sequence>
<dbReference type="GO" id="GO:0008104">
    <property type="term" value="P:intracellular protein localization"/>
    <property type="evidence" value="ECO:0007669"/>
    <property type="project" value="TreeGrafter"/>
</dbReference>
<evidence type="ECO:0000259" key="2">
    <source>
        <dbReference type="PROSITE" id="PS50106"/>
    </source>
</evidence>
<dbReference type="FunFam" id="2.30.42.10:FF:000011">
    <property type="entry name" value="partitioning defective 3 homolog isoform X1"/>
    <property type="match status" value="1"/>
</dbReference>
<dbReference type="OrthoDB" id="6264899at2759"/>
<dbReference type="Proteomes" id="UP001152888">
    <property type="component" value="Unassembled WGS sequence"/>
</dbReference>
<feature type="compositionally biased region" description="Polar residues" evidence="1">
    <location>
        <begin position="82"/>
        <end position="93"/>
    </location>
</feature>
<dbReference type="GO" id="GO:0043296">
    <property type="term" value="C:apical junction complex"/>
    <property type="evidence" value="ECO:0007669"/>
    <property type="project" value="TreeGrafter"/>
</dbReference>
<dbReference type="SMART" id="SM00228">
    <property type="entry name" value="PDZ"/>
    <property type="match status" value="2"/>
</dbReference>
<dbReference type="PROSITE" id="PS50106">
    <property type="entry name" value="PDZ"/>
    <property type="match status" value="2"/>
</dbReference>
<dbReference type="FunFam" id="2.30.42.10:FF:000184">
    <property type="entry name" value="Uncharacterized protein, isoform B"/>
    <property type="match status" value="1"/>
</dbReference>
<gene>
    <name evidence="3" type="ORF">ACAOBT_LOCUS5347</name>
</gene>
<dbReference type="GO" id="GO:0016324">
    <property type="term" value="C:apical plasma membrane"/>
    <property type="evidence" value="ECO:0007669"/>
    <property type="project" value="TreeGrafter"/>
</dbReference>
<dbReference type="EMBL" id="CAKOFQ010006709">
    <property type="protein sequence ID" value="CAH1963704.1"/>
    <property type="molecule type" value="Genomic_DNA"/>
</dbReference>
<feature type="region of interest" description="Disordered" evidence="1">
    <location>
        <begin position="64"/>
        <end position="94"/>
    </location>
</feature>
<dbReference type="GO" id="GO:0030010">
    <property type="term" value="P:establishment of cell polarity"/>
    <property type="evidence" value="ECO:0007669"/>
    <property type="project" value="TreeGrafter"/>
</dbReference>
<evidence type="ECO:0000313" key="3">
    <source>
        <dbReference type="EMBL" id="CAH1963704.1"/>
    </source>
</evidence>
<dbReference type="GO" id="GO:0045197">
    <property type="term" value="P:establishment or maintenance of epithelial cell apical/basal polarity"/>
    <property type="evidence" value="ECO:0007669"/>
    <property type="project" value="TreeGrafter"/>
</dbReference>
<dbReference type="PANTHER" id="PTHR16484:SF17">
    <property type="entry name" value="BAZOOKA, ISOFORM B"/>
    <property type="match status" value="1"/>
</dbReference>
<dbReference type="GO" id="GO:0035091">
    <property type="term" value="F:phosphatidylinositol binding"/>
    <property type="evidence" value="ECO:0007669"/>
    <property type="project" value="TreeGrafter"/>
</dbReference>
<proteinExistence type="predicted"/>
<dbReference type="InterPro" id="IPR052213">
    <property type="entry name" value="PAR3"/>
</dbReference>
<dbReference type="GO" id="GO:0005938">
    <property type="term" value="C:cell cortex"/>
    <property type="evidence" value="ECO:0007669"/>
    <property type="project" value="TreeGrafter"/>
</dbReference>
<dbReference type="GO" id="GO:0005912">
    <property type="term" value="C:adherens junction"/>
    <property type="evidence" value="ECO:0007669"/>
    <property type="project" value="TreeGrafter"/>
</dbReference>
<feature type="region of interest" description="Disordered" evidence="1">
    <location>
        <begin position="1"/>
        <end position="34"/>
    </location>
</feature>
<dbReference type="GO" id="GO:0051660">
    <property type="term" value="P:establishment of centrosome localization"/>
    <property type="evidence" value="ECO:0007669"/>
    <property type="project" value="TreeGrafter"/>
</dbReference>
<organism evidence="3 4">
    <name type="scientific">Acanthoscelides obtectus</name>
    <name type="common">Bean weevil</name>
    <name type="synonym">Bruchus obtectus</name>
    <dbReference type="NCBI Taxonomy" id="200917"/>
    <lineage>
        <taxon>Eukaryota</taxon>
        <taxon>Metazoa</taxon>
        <taxon>Ecdysozoa</taxon>
        <taxon>Arthropoda</taxon>
        <taxon>Hexapoda</taxon>
        <taxon>Insecta</taxon>
        <taxon>Pterygota</taxon>
        <taxon>Neoptera</taxon>
        <taxon>Endopterygota</taxon>
        <taxon>Coleoptera</taxon>
        <taxon>Polyphaga</taxon>
        <taxon>Cucujiformia</taxon>
        <taxon>Chrysomeloidea</taxon>
        <taxon>Chrysomelidae</taxon>
        <taxon>Bruchinae</taxon>
        <taxon>Bruchini</taxon>
        <taxon>Acanthoscelides</taxon>
    </lineage>
</organism>
<evidence type="ECO:0000313" key="4">
    <source>
        <dbReference type="Proteomes" id="UP001152888"/>
    </source>
</evidence>
<comment type="caution">
    <text evidence="3">The sequence shown here is derived from an EMBL/GenBank/DDBJ whole genome shotgun (WGS) entry which is preliminary data.</text>
</comment>
<keyword evidence="4" id="KW-1185">Reference proteome</keyword>
<protein>
    <recommendedName>
        <fullName evidence="2">PDZ domain-containing protein</fullName>
    </recommendedName>
</protein>